<protein>
    <recommendedName>
        <fullName evidence="2">Motility protein</fullName>
    </recommendedName>
</protein>
<evidence type="ECO:0000313" key="1">
    <source>
        <dbReference type="EMBL" id="SCM73216.1"/>
    </source>
</evidence>
<sequence length="61" mass="6418">MNDVQMGMSVSISREALDFQASMSAAVINGSINKGQEMQMRMSKDAGLAAQGIGGKINIEV</sequence>
<name>A0A212L6P6_9BACT</name>
<evidence type="ECO:0008006" key="2">
    <source>
        <dbReference type="Google" id="ProtNLM"/>
    </source>
</evidence>
<organism evidence="1">
    <name type="scientific">uncultured Desulfovibrio sp</name>
    <dbReference type="NCBI Taxonomy" id="167968"/>
    <lineage>
        <taxon>Bacteria</taxon>
        <taxon>Pseudomonadati</taxon>
        <taxon>Thermodesulfobacteriota</taxon>
        <taxon>Desulfovibrionia</taxon>
        <taxon>Desulfovibrionales</taxon>
        <taxon>Desulfovibrionaceae</taxon>
        <taxon>Desulfovibrio</taxon>
        <taxon>environmental samples</taxon>
    </lineage>
</organism>
<dbReference type="AlphaFoldDB" id="A0A212L6P6"/>
<dbReference type="EMBL" id="FMJC01000002">
    <property type="protein sequence ID" value="SCM73216.1"/>
    <property type="molecule type" value="Genomic_DNA"/>
</dbReference>
<reference evidence="1" key="1">
    <citation type="submission" date="2016-08" db="EMBL/GenBank/DDBJ databases">
        <authorList>
            <person name="Seilhamer J.J."/>
        </authorList>
    </citation>
    <scope>NUCLEOTIDE SEQUENCE</scope>
    <source>
        <strain evidence="1">86-1</strain>
    </source>
</reference>
<proteinExistence type="predicted"/>
<gene>
    <name evidence="1" type="ORF">KL86DES1_21142</name>
</gene>
<accession>A0A212L6P6</accession>
<dbReference type="RefSeq" id="WP_179980577.1">
    <property type="nucleotide sequence ID" value="NZ_LT608333.1"/>
</dbReference>